<sequence length="2005" mass="217997">MESKGEIEELDENQLTADSGELYLFQWLSNLERSLRHASTETLKETQASVEATLLKVLIPSEPYPSPGRPLRNLAARCLLVLYHRGESRSLFDTLRVLLKPASDIKATDKDSTRIAAFWTIGELMEAFGSQFMSFMAETATIAIKTLRSSASPHVRYHALTMLRKALVSAKKALSDSLAKDIIKQMKNGLTDKALPVQRAAAAVLTIVYTPEDSVTLADVESIMNVCVKSLEHSDQVTTQSLAQLVGHMLAATQMERAVAVAEQSQKGKKEQEDSDISTPAHIAAENTKILLTPGDMLSQISTQFNKAHSRKTRAGIFMFYVTLLAKLGPVFVESNYSLLVSHLMTEIVSYPKNGATRYDKLFIRKLVGALLRELIALRMLTEQGQIAAIQDLSSSYLKRWPALMPGQVAPSSSILTIALEEVAGLLQQLGNAPPPVQDAVSVPLMTLLTHPSHSVRVNASWTLRCFCYSTPLRLPKAMLAIAESLQRDIESLQSPAAPSDIDRRTLGHSYGLAALVAIVPHRPLYVSFDVSASVLDTATQLLKRASDHDVHIAAVEVEVAWTLIASLMLLGPNFVRSHLPQLLVLWRNTLPKPTAKDNVSGRSAAEWKFLLHVRESALGAILCFLLHNSQLTTLDVARRISSLLGNALSFSNVFLSQSIEEVSGPSVIEDTGPSIRTREASLRRRAYQCFSALGTSTLTDSVQSSLLQSVLTVFAGPDIDNISAMQASIASTSGSFTSIWQMTDGYAYGLTTLETSEDGIDQSTMSENPRRGHSNSDSIEHSISALLRKPILGACEHDTLSLSMINPSEEESWSFNAPPPVSSVCDAAIELFSQLLPAQDLSTTLRTINHLIESNRSPKLDKNAGRRTAVMLNSVVAIVRTLRVAMISYHRQSKDTLGHSQVTTALGAFLKDALVDGDPALRSASSEAIGRLANISGSSFLTSQTKVLVDHIVSNRDPQGRAGCALAFGSLYSHVGGLAAAPILKTTVNLLMSLSNDSHPLVHFWSLRALGHVINAASLAFAPFVSSTLGMLLKIYLSDTHEAEGGTLNNANIGGDLQAYPLVCYILDAIITILGPDVHDSSRTRTIVLDLVHEFSVEDDEPILVEAIRCIQHLLMFAPEHVDVPEIVNRFRRHLGSPRRCLKLAAIDALYQLVQKDALAMSRLGGDSLVEDLFGMLDGDPSIDGVRNVISSWLLQTAIHNPSAWIDLCQRIMLRINASQKVVNTANSLMDDEGQSLSASMSNDDTRQSNISMVATSRWRTQLFALRCLHEICTLVARFGRREHIDIPFARSHGIPVNGLLVSRVPDLIKMAFTASAAYVTEIRLEGLVVLRDVIQVFCQAPDPDYPDALLLEQHQAPITAALTPAFSPDSTPEILSSAIDACAVFVGCGVVKDHSERLTVGISKYLINIDIHAFQESGNLTMGNFVDLSPNASGMLRVSILSAWARLEIASSEQTYLLDVIKPYRSILAPQWIASLRDYAVIRADSEFIHDASAVALDPSYASLGKVVLLPYYASSWATILQAIANAMNRSDQSISAAILGKEVGSSVNGIDSMAEGPAPLFFPLFGLIYEALATSSPDTSSRVDTVIACLGALKCLLDPRYSGKALLEPTIFQEFMSLSHRIAMTESAEVLIHLITVLTTFAKHFGQYSSSKESQSNTAILPDSVSTHCLKIFAYTIRHSRHNPGTSSIKGDLSDIAKMISGSLSAFHLIASTTELVVREDVRGIGCVLYGELLKDETSEADLITPTLPAFKSLLAIPCHPSVRERYGKLIHGLLSSCLLNADEMRGREGLISSRKVKTNLLAAVLILTIIPPQVAVSRDVVEHLFFLISQKLEEGDQQMALVAVHCAKTLAIAASGSELLRACVRLLLPALIQYVAKMVPRVDDGTVSEQQAISIDEVWKTFATLVSLAKEEQRSRLLSVLLPTITLLLRPSQMPPSTIHSSGIAHLLSLAASSPASFKEATTQLDPSVREVLEMSIRKAVEGAAGTVQQSMKPQISLRSF</sequence>
<dbReference type="SUPFAM" id="SSF48371">
    <property type="entry name" value="ARM repeat"/>
    <property type="match status" value="2"/>
</dbReference>
<dbReference type="GeneID" id="64703319"/>
<dbReference type="Gene3D" id="1.25.10.10">
    <property type="entry name" value="Leucine-rich Repeat Variant"/>
    <property type="match status" value="4"/>
</dbReference>
<dbReference type="PANTHER" id="PTHR21663">
    <property type="entry name" value="HYPOTHETICAL HEAT DOMAIN-CONTAINING"/>
    <property type="match status" value="1"/>
</dbReference>
<dbReference type="InterPro" id="IPR016024">
    <property type="entry name" value="ARM-type_fold"/>
</dbReference>
<dbReference type="GO" id="GO:0030139">
    <property type="term" value="C:endocytic vesicle"/>
    <property type="evidence" value="ECO:0007669"/>
    <property type="project" value="TreeGrafter"/>
</dbReference>
<keyword evidence="5" id="KW-1185">Reference proteome</keyword>
<dbReference type="InterPro" id="IPR040108">
    <property type="entry name" value="Laa1/Sip1/HEATR5"/>
</dbReference>
<protein>
    <submittedName>
        <fullName evidence="4">Armadillo-type protein</fullName>
    </submittedName>
</protein>
<feature type="domain" description="LAA1-like C-terminal TPR repeats" evidence="3">
    <location>
        <begin position="1822"/>
        <end position="1991"/>
    </location>
</feature>
<evidence type="ECO:0000256" key="2">
    <source>
        <dbReference type="SAM" id="MobiDB-lite"/>
    </source>
</evidence>
<dbReference type="Pfam" id="PF20210">
    <property type="entry name" value="Laa1_Sip1_HTR5"/>
    <property type="match status" value="1"/>
</dbReference>
<comment type="similarity">
    <text evidence="1">Belongs to the HEATR5 family.</text>
</comment>
<dbReference type="GO" id="GO:0006897">
    <property type="term" value="P:endocytosis"/>
    <property type="evidence" value="ECO:0007669"/>
    <property type="project" value="TreeGrafter"/>
</dbReference>
<dbReference type="InterPro" id="IPR046837">
    <property type="entry name" value="Laa1/Sip1/HEATR5-like_HEAT"/>
</dbReference>
<dbReference type="PANTHER" id="PTHR21663:SF0">
    <property type="entry name" value="HEAT REPEAT-CONTAINING PROTEIN 5B"/>
    <property type="match status" value="1"/>
</dbReference>
<comment type="caution">
    <text evidence="4">The sequence shown here is derived from an EMBL/GenBank/DDBJ whole genome shotgun (WGS) entry which is preliminary data.</text>
</comment>
<dbReference type="OrthoDB" id="192608at2759"/>
<dbReference type="Pfam" id="PF25468">
    <property type="entry name" value="HEAT_HEATR5A"/>
    <property type="match status" value="1"/>
</dbReference>
<dbReference type="Proteomes" id="UP000823399">
    <property type="component" value="Unassembled WGS sequence"/>
</dbReference>
<organism evidence="4 5">
    <name type="scientific">Suillus discolor</name>
    <dbReference type="NCBI Taxonomy" id="1912936"/>
    <lineage>
        <taxon>Eukaryota</taxon>
        <taxon>Fungi</taxon>
        <taxon>Dikarya</taxon>
        <taxon>Basidiomycota</taxon>
        <taxon>Agaricomycotina</taxon>
        <taxon>Agaricomycetes</taxon>
        <taxon>Agaricomycetidae</taxon>
        <taxon>Boletales</taxon>
        <taxon>Suillineae</taxon>
        <taxon>Suillaceae</taxon>
        <taxon>Suillus</taxon>
    </lineage>
</organism>
<accession>A0A9P7JY21</accession>
<evidence type="ECO:0000313" key="5">
    <source>
        <dbReference type="Proteomes" id="UP000823399"/>
    </source>
</evidence>
<dbReference type="GO" id="GO:0042147">
    <property type="term" value="P:retrograde transport, endosome to Golgi"/>
    <property type="evidence" value="ECO:0007669"/>
    <property type="project" value="TreeGrafter"/>
</dbReference>
<dbReference type="EMBL" id="JABBWM010000008">
    <property type="protein sequence ID" value="KAG2115249.1"/>
    <property type="molecule type" value="Genomic_DNA"/>
</dbReference>
<evidence type="ECO:0000313" key="4">
    <source>
        <dbReference type="EMBL" id="KAG2115249.1"/>
    </source>
</evidence>
<dbReference type="RefSeq" id="XP_041296966.1">
    <property type="nucleotide sequence ID" value="XM_041441060.1"/>
</dbReference>
<proteinExistence type="inferred from homology"/>
<dbReference type="GO" id="GO:0008104">
    <property type="term" value="P:intracellular protein localization"/>
    <property type="evidence" value="ECO:0007669"/>
    <property type="project" value="TreeGrafter"/>
</dbReference>
<dbReference type="GO" id="GO:0005829">
    <property type="term" value="C:cytosol"/>
    <property type="evidence" value="ECO:0007669"/>
    <property type="project" value="GOC"/>
</dbReference>
<reference evidence="4" key="1">
    <citation type="journal article" date="2020" name="New Phytol.">
        <title>Comparative genomics reveals dynamic genome evolution in host specialist ectomycorrhizal fungi.</title>
        <authorList>
            <person name="Lofgren L.A."/>
            <person name="Nguyen N.H."/>
            <person name="Vilgalys R."/>
            <person name="Ruytinx J."/>
            <person name="Liao H.L."/>
            <person name="Branco S."/>
            <person name="Kuo A."/>
            <person name="LaButti K."/>
            <person name="Lipzen A."/>
            <person name="Andreopoulos W."/>
            <person name="Pangilinan J."/>
            <person name="Riley R."/>
            <person name="Hundley H."/>
            <person name="Na H."/>
            <person name="Barry K."/>
            <person name="Grigoriev I.V."/>
            <person name="Stajich J.E."/>
            <person name="Kennedy P.G."/>
        </authorList>
    </citation>
    <scope>NUCLEOTIDE SEQUENCE</scope>
    <source>
        <strain evidence="4">FC423</strain>
    </source>
</reference>
<name>A0A9P7JY21_9AGAM</name>
<evidence type="ECO:0000259" key="3">
    <source>
        <dbReference type="Pfam" id="PF25808"/>
    </source>
</evidence>
<feature type="region of interest" description="Disordered" evidence="2">
    <location>
        <begin position="759"/>
        <end position="779"/>
    </location>
</feature>
<dbReference type="InterPro" id="IPR057981">
    <property type="entry name" value="TPR_LAA1-like_C"/>
</dbReference>
<evidence type="ECO:0000256" key="1">
    <source>
        <dbReference type="ARBA" id="ARBA00008304"/>
    </source>
</evidence>
<gene>
    <name evidence="4" type="ORF">F5147DRAFT_769710</name>
</gene>
<dbReference type="GO" id="GO:0005794">
    <property type="term" value="C:Golgi apparatus"/>
    <property type="evidence" value="ECO:0007669"/>
    <property type="project" value="TreeGrafter"/>
</dbReference>
<dbReference type="Pfam" id="PF25808">
    <property type="entry name" value="TPR_LAA1_C"/>
    <property type="match status" value="1"/>
</dbReference>
<dbReference type="InterPro" id="IPR011989">
    <property type="entry name" value="ARM-like"/>
</dbReference>
<dbReference type="GO" id="GO:0016020">
    <property type="term" value="C:membrane"/>
    <property type="evidence" value="ECO:0007669"/>
    <property type="project" value="TreeGrafter"/>
</dbReference>